<evidence type="ECO:0000313" key="3">
    <source>
        <dbReference type="Proteomes" id="UP000735302"/>
    </source>
</evidence>
<evidence type="ECO:0000256" key="1">
    <source>
        <dbReference type="SAM" id="MobiDB-lite"/>
    </source>
</evidence>
<gene>
    <name evidence="2" type="ORF">PoB_000197200</name>
</gene>
<organism evidence="2 3">
    <name type="scientific">Plakobranchus ocellatus</name>
    <dbReference type="NCBI Taxonomy" id="259542"/>
    <lineage>
        <taxon>Eukaryota</taxon>
        <taxon>Metazoa</taxon>
        <taxon>Spiralia</taxon>
        <taxon>Lophotrochozoa</taxon>
        <taxon>Mollusca</taxon>
        <taxon>Gastropoda</taxon>
        <taxon>Heterobranchia</taxon>
        <taxon>Euthyneura</taxon>
        <taxon>Panpulmonata</taxon>
        <taxon>Sacoglossa</taxon>
        <taxon>Placobranchoidea</taxon>
        <taxon>Plakobranchidae</taxon>
        <taxon>Plakobranchus</taxon>
    </lineage>
</organism>
<reference evidence="2 3" key="1">
    <citation type="journal article" date="2021" name="Elife">
        <title>Chloroplast acquisition without the gene transfer in kleptoplastic sea slugs, Plakobranchus ocellatus.</title>
        <authorList>
            <person name="Maeda T."/>
            <person name="Takahashi S."/>
            <person name="Yoshida T."/>
            <person name="Shimamura S."/>
            <person name="Takaki Y."/>
            <person name="Nagai Y."/>
            <person name="Toyoda A."/>
            <person name="Suzuki Y."/>
            <person name="Arimoto A."/>
            <person name="Ishii H."/>
            <person name="Satoh N."/>
            <person name="Nishiyama T."/>
            <person name="Hasebe M."/>
            <person name="Maruyama T."/>
            <person name="Minagawa J."/>
            <person name="Obokata J."/>
            <person name="Shigenobu S."/>
        </authorList>
    </citation>
    <scope>NUCLEOTIDE SEQUENCE [LARGE SCALE GENOMIC DNA]</scope>
</reference>
<feature type="region of interest" description="Disordered" evidence="1">
    <location>
        <begin position="38"/>
        <end position="82"/>
    </location>
</feature>
<comment type="caution">
    <text evidence="2">The sequence shown here is derived from an EMBL/GenBank/DDBJ whole genome shotgun (WGS) entry which is preliminary data.</text>
</comment>
<accession>A0AAV3XYD2</accession>
<dbReference type="AlphaFoldDB" id="A0AAV3XYD2"/>
<proteinExistence type="predicted"/>
<evidence type="ECO:0000313" key="2">
    <source>
        <dbReference type="EMBL" id="GFN75466.1"/>
    </source>
</evidence>
<dbReference type="EMBL" id="BLXT01000273">
    <property type="protein sequence ID" value="GFN75466.1"/>
    <property type="molecule type" value="Genomic_DNA"/>
</dbReference>
<sequence length="130" mass="14978">MTVEFVQIGRGSDAIEMALEPKYMYWQLLNPVRNPATGFAIGAGERESKREDRREEKRERWRGRKETKTGGESFNETINGAVDTCLSPNNRQISVNKPSKGRPLVYLRILQPQRSVLTSATFLPLFLRHW</sequence>
<keyword evidence="3" id="KW-1185">Reference proteome</keyword>
<protein>
    <submittedName>
        <fullName evidence="2">Uncharacterized protein</fullName>
    </submittedName>
</protein>
<dbReference type="Proteomes" id="UP000735302">
    <property type="component" value="Unassembled WGS sequence"/>
</dbReference>
<name>A0AAV3XYD2_9GAST</name>
<feature type="compositionally biased region" description="Basic and acidic residues" evidence="1">
    <location>
        <begin position="44"/>
        <end position="69"/>
    </location>
</feature>